<proteinExistence type="predicted"/>
<feature type="domain" description="EAL" evidence="2">
    <location>
        <begin position="522"/>
        <end position="775"/>
    </location>
</feature>
<dbReference type="SMART" id="SM00052">
    <property type="entry name" value="EAL"/>
    <property type="match status" value="1"/>
</dbReference>
<evidence type="ECO:0000259" key="2">
    <source>
        <dbReference type="PROSITE" id="PS50883"/>
    </source>
</evidence>
<reference evidence="6 8" key="2">
    <citation type="submission" date="2016-10" db="EMBL/GenBank/DDBJ databases">
        <authorList>
            <person name="Varghese N."/>
            <person name="Submissions S."/>
        </authorList>
    </citation>
    <scope>NUCLEOTIDE SEQUENCE [LARGE SCALE GENOMIC DNA]</scope>
    <source>
        <strain evidence="6 8">BS2774</strain>
    </source>
</reference>
<keyword evidence="1" id="KW-1133">Transmembrane helix</keyword>
<accession>A0A1H0V935</accession>
<dbReference type="SUPFAM" id="SSF55073">
    <property type="entry name" value="Nucleotide cyclase"/>
    <property type="match status" value="1"/>
</dbReference>
<dbReference type="EMBL" id="MDGK01000015">
    <property type="protein sequence ID" value="OIN11358.1"/>
    <property type="molecule type" value="Genomic_DNA"/>
</dbReference>
<gene>
    <name evidence="5" type="ORF">BFN10_04505</name>
    <name evidence="6" type="ORF">SAMN04490184_4666</name>
</gene>
<dbReference type="Proteomes" id="UP000182654">
    <property type="component" value="Chromosome I"/>
</dbReference>
<dbReference type="SMART" id="SM00304">
    <property type="entry name" value="HAMP"/>
    <property type="match status" value="1"/>
</dbReference>
<protein>
    <submittedName>
        <fullName evidence="6">Diguanylate cyclase (GGDEF) domain-containing protein</fullName>
    </submittedName>
</protein>
<feature type="transmembrane region" description="Helical" evidence="1">
    <location>
        <begin position="278"/>
        <end position="297"/>
    </location>
</feature>
<evidence type="ECO:0000256" key="1">
    <source>
        <dbReference type="SAM" id="Phobius"/>
    </source>
</evidence>
<keyword evidence="1" id="KW-0472">Membrane</keyword>
<evidence type="ECO:0000313" key="5">
    <source>
        <dbReference type="EMBL" id="OIN11358.1"/>
    </source>
</evidence>
<evidence type="ECO:0000313" key="8">
    <source>
        <dbReference type="Proteomes" id="UP000182654"/>
    </source>
</evidence>
<dbReference type="InterPro" id="IPR043128">
    <property type="entry name" value="Rev_trsase/Diguanyl_cyclase"/>
</dbReference>
<dbReference type="CDD" id="cd06225">
    <property type="entry name" value="HAMP"/>
    <property type="match status" value="1"/>
</dbReference>
<dbReference type="PROSITE" id="PS50885">
    <property type="entry name" value="HAMP"/>
    <property type="match status" value="1"/>
</dbReference>
<dbReference type="InterPro" id="IPR035919">
    <property type="entry name" value="EAL_sf"/>
</dbReference>
<evidence type="ECO:0000313" key="7">
    <source>
        <dbReference type="Proteomes" id="UP000181686"/>
    </source>
</evidence>
<dbReference type="NCBIfam" id="TIGR00254">
    <property type="entry name" value="GGDEF"/>
    <property type="match status" value="1"/>
</dbReference>
<dbReference type="Pfam" id="PF00563">
    <property type="entry name" value="EAL"/>
    <property type="match status" value="1"/>
</dbReference>
<dbReference type="InterPro" id="IPR000160">
    <property type="entry name" value="GGDEF_dom"/>
</dbReference>
<dbReference type="InterPro" id="IPR029787">
    <property type="entry name" value="Nucleotide_cyclase"/>
</dbReference>
<name>A0A1H0V935_9PSED</name>
<dbReference type="Pfam" id="PF00990">
    <property type="entry name" value="GGDEF"/>
    <property type="match status" value="1"/>
</dbReference>
<keyword evidence="1" id="KW-0812">Transmembrane</keyword>
<dbReference type="SUPFAM" id="SSF158472">
    <property type="entry name" value="HAMP domain-like"/>
    <property type="match status" value="1"/>
</dbReference>
<dbReference type="CDD" id="cd01948">
    <property type="entry name" value="EAL"/>
    <property type="match status" value="1"/>
</dbReference>
<dbReference type="PROSITE" id="PS50887">
    <property type="entry name" value="GGDEF"/>
    <property type="match status" value="1"/>
</dbReference>
<dbReference type="PANTHER" id="PTHR33121:SF71">
    <property type="entry name" value="OXYGEN SENSOR PROTEIN DOSP"/>
    <property type="match status" value="1"/>
</dbReference>
<dbReference type="SUPFAM" id="SSF141868">
    <property type="entry name" value="EAL domain-like"/>
    <property type="match status" value="1"/>
</dbReference>
<dbReference type="RefSeq" id="WP_071488656.1">
    <property type="nucleotide sequence ID" value="NZ_LT629708.1"/>
</dbReference>
<evidence type="ECO:0000259" key="4">
    <source>
        <dbReference type="PROSITE" id="PS50887"/>
    </source>
</evidence>
<dbReference type="PROSITE" id="PS50883">
    <property type="entry name" value="EAL"/>
    <property type="match status" value="1"/>
</dbReference>
<dbReference type="InterPro" id="IPR050706">
    <property type="entry name" value="Cyclic-di-GMP_PDE-like"/>
</dbReference>
<dbReference type="Gene3D" id="6.10.340.10">
    <property type="match status" value="1"/>
</dbReference>
<keyword evidence="8" id="KW-1185">Reference proteome</keyword>
<dbReference type="Proteomes" id="UP000181686">
    <property type="component" value="Unassembled WGS sequence"/>
</dbReference>
<feature type="domain" description="GGDEF" evidence="4">
    <location>
        <begin position="382"/>
        <end position="515"/>
    </location>
</feature>
<dbReference type="PANTHER" id="PTHR33121">
    <property type="entry name" value="CYCLIC DI-GMP PHOSPHODIESTERASE PDEF"/>
    <property type="match status" value="1"/>
</dbReference>
<dbReference type="GO" id="GO:0007165">
    <property type="term" value="P:signal transduction"/>
    <property type="evidence" value="ECO:0007669"/>
    <property type="project" value="InterPro"/>
</dbReference>
<dbReference type="InterPro" id="IPR003660">
    <property type="entry name" value="HAMP_dom"/>
</dbReference>
<sequence length="778" mass="85984">MKWRHTFQTRIAGVLALLLLVVVAATYFSVKTATARAVENQAQVQLKTGSQVFERLLDLRGHRLQYGLDWLTADLPFKQAVADGKTVPILAALRRHGTGIRSSEVFVLGLDGKVMVSTLPILTRGQVFPYDDALRHARRTGLQMLIVAMDGRPYLLVQDEVLDPLPIARIVMGFPMDKLFASELRSMSNLEVSFLSVQDGKPGALFSTQPDAYQAGTLSLLRDGHIDPEPRIHLFYGQRVLSQILPLANTGDGDDVRVLLQSPLDHALESFAPLDRQFLGIALAVLVVSLAGALFLARRVSRPLNALVQAAERIGAGDYRTPVRVRSHDEFGLLARALNAMQSGIAVRERQLAHNALHDPLTGLPNRALAMERLGSAISAGRPVVLLYVGIENYRVINEGFGPEGVEEMLREASRCLAMSLLASDTAARIAGSEFLLLLENTEVDRAVARADRLYALLTEPQRIGNDELRHEVSIGIAAYPADGQQVEELISRAAIARHDAASLPGHLQIYQQDRDLAHQRQITLIRDLRRAAIEGELFLCYQPKLDLKHGHVRQAEALLRWQHPTLGQVSPAEFIPLAERTGSMSSLTLWVIEEAVRQIAEWAQRGLLIQLSVNISVDDLADDDLAIRVTALLMQYQVDAGQLIFEITESAIMHNPQQALSVLEQLRGCGISLSVDDFGTGYSSLAQLQRLPVQELKIDQSFVRNLDSTSGDAVIVRSTIEMSHNLGLKVVAEGVEFAPSLKLLKQWNCDTAQGYLISRPLNAMAFEMWMRRERVPI</sequence>
<reference evidence="5 7" key="1">
    <citation type="submission" date="2016-08" db="EMBL/GenBank/DDBJ databases">
        <title>Draft genome sequence of the type strain of Pseudomonas extremorientalis LMG 19695T isolated from drinking water reservoir.</title>
        <authorList>
            <person name="Tambong J.T."/>
        </authorList>
    </citation>
    <scope>NUCLEOTIDE SEQUENCE [LARGE SCALE GENOMIC DNA]</scope>
    <source>
        <strain evidence="5 7">LMG 19695</strain>
    </source>
</reference>
<dbReference type="Pfam" id="PF00672">
    <property type="entry name" value="HAMP"/>
    <property type="match status" value="1"/>
</dbReference>
<dbReference type="GO" id="GO:0016020">
    <property type="term" value="C:membrane"/>
    <property type="evidence" value="ECO:0007669"/>
    <property type="project" value="InterPro"/>
</dbReference>
<dbReference type="AlphaFoldDB" id="A0A1H0V935"/>
<dbReference type="Gene3D" id="3.30.70.270">
    <property type="match status" value="1"/>
</dbReference>
<dbReference type="GO" id="GO:0071111">
    <property type="term" value="F:cyclic-guanylate-specific phosphodiesterase activity"/>
    <property type="evidence" value="ECO:0007669"/>
    <property type="project" value="InterPro"/>
</dbReference>
<evidence type="ECO:0000259" key="3">
    <source>
        <dbReference type="PROSITE" id="PS50885"/>
    </source>
</evidence>
<evidence type="ECO:0000313" key="6">
    <source>
        <dbReference type="EMBL" id="SDP74728.1"/>
    </source>
</evidence>
<feature type="domain" description="HAMP" evidence="3">
    <location>
        <begin position="298"/>
        <end position="350"/>
    </location>
</feature>
<dbReference type="InterPro" id="IPR001633">
    <property type="entry name" value="EAL_dom"/>
</dbReference>
<dbReference type="CDD" id="cd01949">
    <property type="entry name" value="GGDEF"/>
    <property type="match status" value="1"/>
</dbReference>
<dbReference type="SMART" id="SM00267">
    <property type="entry name" value="GGDEF"/>
    <property type="match status" value="1"/>
</dbReference>
<dbReference type="Gene3D" id="3.20.20.450">
    <property type="entry name" value="EAL domain"/>
    <property type="match status" value="1"/>
</dbReference>
<organism evidence="5 7">
    <name type="scientific">Pseudomonas extremorientalis</name>
    <dbReference type="NCBI Taxonomy" id="169669"/>
    <lineage>
        <taxon>Bacteria</taxon>
        <taxon>Pseudomonadati</taxon>
        <taxon>Pseudomonadota</taxon>
        <taxon>Gammaproteobacteria</taxon>
        <taxon>Pseudomonadales</taxon>
        <taxon>Pseudomonadaceae</taxon>
        <taxon>Pseudomonas</taxon>
    </lineage>
</organism>
<dbReference type="EMBL" id="LT629708">
    <property type="protein sequence ID" value="SDP74728.1"/>
    <property type="molecule type" value="Genomic_DNA"/>
</dbReference>